<accession>A0A3R7WLM0</accession>
<evidence type="ECO:0000256" key="1">
    <source>
        <dbReference type="ARBA" id="ARBA00001968"/>
    </source>
</evidence>
<keyword evidence="2" id="KW-0479">Metal-binding</keyword>
<dbReference type="Proteomes" id="UP000284702">
    <property type="component" value="Unassembled WGS sequence"/>
</dbReference>
<sequence length="265" mass="29805">MLHAMSTVIAACTMEVEDTKFVQQPQQKFIRPVHGYMDFLDVQEELPHGGDVLYLERFRVSKDAVALILQLSKPHLPATFDTRLVLLVTIQWLASSVSVRSQEQMLFQDHNHVTLAYYRQLGVRAITKGLVDGGFYGSGPHEPTATACAPAVKHFVKSIQPSTSVLVLWMVPTSPSRCLRSQTEFEGSVPSGYLLYLGDAGDRLSKVLLTPYRNTTLSSREWAANTDGRPKTAKECFNYRHSKARIVVERVFGMLKIKWKYSQAT</sequence>
<gene>
    <name evidence="4" type="ORF">B5M09_013812</name>
</gene>
<dbReference type="AlphaFoldDB" id="A0A3R7WLM0"/>
<evidence type="ECO:0000259" key="3">
    <source>
        <dbReference type="Pfam" id="PF13359"/>
    </source>
</evidence>
<dbReference type="InterPro" id="IPR027806">
    <property type="entry name" value="HARBI1_dom"/>
</dbReference>
<evidence type="ECO:0000313" key="4">
    <source>
        <dbReference type="EMBL" id="RQM30134.1"/>
    </source>
</evidence>
<proteinExistence type="predicted"/>
<dbReference type="GO" id="GO:0046872">
    <property type="term" value="F:metal ion binding"/>
    <property type="evidence" value="ECO:0007669"/>
    <property type="project" value="UniProtKB-KW"/>
</dbReference>
<dbReference type="VEuPathDB" id="FungiDB:H257_11625"/>
<comment type="cofactor">
    <cofactor evidence="1">
        <name>a divalent metal cation</name>
        <dbReference type="ChEBI" id="CHEBI:60240"/>
    </cofactor>
</comment>
<dbReference type="Pfam" id="PF13359">
    <property type="entry name" value="DDE_Tnp_4"/>
    <property type="match status" value="1"/>
</dbReference>
<keyword evidence="5" id="KW-1185">Reference proteome</keyword>
<evidence type="ECO:0000313" key="5">
    <source>
        <dbReference type="Proteomes" id="UP000284702"/>
    </source>
</evidence>
<evidence type="ECO:0000256" key="2">
    <source>
        <dbReference type="ARBA" id="ARBA00022723"/>
    </source>
</evidence>
<reference evidence="4" key="1">
    <citation type="submission" date="2018-07" db="EMBL/GenBank/DDBJ databases">
        <title>Annotation of Aphanomyces astaci genome assembly.</title>
        <authorList>
            <person name="Studholme D.J."/>
        </authorList>
    </citation>
    <scope>NUCLEOTIDE SEQUENCE [LARGE SCALE GENOMIC DNA]</scope>
    <source>
        <strain evidence="4">Pc</strain>
    </source>
</reference>
<comment type="caution">
    <text evidence="4">The sequence shown here is derived from an EMBL/GenBank/DDBJ whole genome shotgun (WGS) entry which is preliminary data.</text>
</comment>
<name>A0A3R7WLM0_APHAT</name>
<protein>
    <recommendedName>
        <fullName evidence="3">DDE Tnp4 domain-containing protein</fullName>
    </recommendedName>
</protein>
<feature type="domain" description="DDE Tnp4" evidence="3">
    <location>
        <begin position="189"/>
        <end position="263"/>
    </location>
</feature>
<dbReference type="EMBL" id="MZMZ02000934">
    <property type="protein sequence ID" value="RQM30134.1"/>
    <property type="molecule type" value="Genomic_DNA"/>
</dbReference>
<organism evidence="4 5">
    <name type="scientific">Aphanomyces astaci</name>
    <name type="common">Crayfish plague agent</name>
    <dbReference type="NCBI Taxonomy" id="112090"/>
    <lineage>
        <taxon>Eukaryota</taxon>
        <taxon>Sar</taxon>
        <taxon>Stramenopiles</taxon>
        <taxon>Oomycota</taxon>
        <taxon>Saprolegniomycetes</taxon>
        <taxon>Saprolegniales</taxon>
        <taxon>Verrucalvaceae</taxon>
        <taxon>Aphanomyces</taxon>
    </lineage>
</organism>